<dbReference type="GO" id="GO:0004553">
    <property type="term" value="F:hydrolase activity, hydrolyzing O-glycosyl compounds"/>
    <property type="evidence" value="ECO:0007669"/>
    <property type="project" value="InterPro"/>
</dbReference>
<sequence length="289" mass="31207">QNFFDNWNFFTGNDPTNGHVKFVSQSEAKSAGLISTNGNSNIYMGVDHTNNAPNGRKAVRLQSKQAWKRGLFVLILPHMPGAACGSWPAFWSNGPGTWPYGGEIDVLEGVNKLGTNQYTLHTGPNCQMPATRNMTGKWVQSNNCDNSKSASGGGGAGCAVGDKDGTFGSAFNKRGGGAIAYDIRDSGIRAWTFTKDNMPSDIRSDSINTIHWPKPNAYFPFGGSCSADHFGAQTLIFDITFCGDWAGSSWVYNTQAQCPGSCKDYVSNNPGAFSNTYWSIESLKVYQGN</sequence>
<evidence type="ECO:0000313" key="2">
    <source>
        <dbReference type="EMBL" id="PRP77180.1"/>
    </source>
</evidence>
<dbReference type="AlphaFoldDB" id="A0A2P6MZQ4"/>
<name>A0A2P6MZQ4_9EUKA</name>
<dbReference type="InterPro" id="IPR000757">
    <property type="entry name" value="Beta-glucanase-like"/>
</dbReference>
<feature type="domain" description="GH16" evidence="1">
    <location>
        <begin position="1"/>
        <end position="254"/>
    </location>
</feature>
<reference evidence="2 3" key="1">
    <citation type="journal article" date="2018" name="Genome Biol. Evol.">
        <title>Multiple Roots of Fruiting Body Formation in Amoebozoa.</title>
        <authorList>
            <person name="Hillmann F."/>
            <person name="Forbes G."/>
            <person name="Novohradska S."/>
            <person name="Ferling I."/>
            <person name="Riege K."/>
            <person name="Groth M."/>
            <person name="Westermann M."/>
            <person name="Marz M."/>
            <person name="Spaller T."/>
            <person name="Winckler T."/>
            <person name="Schaap P."/>
            <person name="Glockner G."/>
        </authorList>
    </citation>
    <scope>NUCLEOTIDE SEQUENCE [LARGE SCALE GENOMIC DNA]</scope>
    <source>
        <strain evidence="2 3">Jena</strain>
    </source>
</reference>
<dbReference type="InParanoid" id="A0A2P6MZQ4"/>
<dbReference type="PANTHER" id="PTHR10963">
    <property type="entry name" value="GLYCOSYL HYDROLASE-RELATED"/>
    <property type="match status" value="1"/>
</dbReference>
<accession>A0A2P6MZQ4</accession>
<dbReference type="GO" id="GO:0009251">
    <property type="term" value="P:glucan catabolic process"/>
    <property type="evidence" value="ECO:0007669"/>
    <property type="project" value="TreeGrafter"/>
</dbReference>
<organism evidence="2 3">
    <name type="scientific">Planoprotostelium fungivorum</name>
    <dbReference type="NCBI Taxonomy" id="1890364"/>
    <lineage>
        <taxon>Eukaryota</taxon>
        <taxon>Amoebozoa</taxon>
        <taxon>Evosea</taxon>
        <taxon>Variosea</taxon>
        <taxon>Cavosteliida</taxon>
        <taxon>Cavosteliaceae</taxon>
        <taxon>Planoprotostelium</taxon>
    </lineage>
</organism>
<dbReference type="SUPFAM" id="SSF49899">
    <property type="entry name" value="Concanavalin A-like lectins/glucanases"/>
    <property type="match status" value="1"/>
</dbReference>
<feature type="non-terminal residue" evidence="2">
    <location>
        <position position="1"/>
    </location>
</feature>
<proteinExistence type="predicted"/>
<dbReference type="Pfam" id="PF26113">
    <property type="entry name" value="GH16_XgeA"/>
    <property type="match status" value="1"/>
</dbReference>
<gene>
    <name evidence="2" type="ORF">PROFUN_14521</name>
</gene>
<keyword evidence="3" id="KW-1185">Reference proteome</keyword>
<dbReference type="PANTHER" id="PTHR10963:SF24">
    <property type="entry name" value="GLYCOSIDASE C21B10.07-RELATED"/>
    <property type="match status" value="1"/>
</dbReference>
<dbReference type="InterPro" id="IPR013320">
    <property type="entry name" value="ConA-like_dom_sf"/>
</dbReference>
<dbReference type="Proteomes" id="UP000241769">
    <property type="component" value="Unassembled WGS sequence"/>
</dbReference>
<evidence type="ECO:0000259" key="1">
    <source>
        <dbReference type="PROSITE" id="PS51762"/>
    </source>
</evidence>
<evidence type="ECO:0000313" key="3">
    <source>
        <dbReference type="Proteomes" id="UP000241769"/>
    </source>
</evidence>
<dbReference type="InterPro" id="IPR050546">
    <property type="entry name" value="Glycosyl_Hydrlase_16"/>
</dbReference>
<dbReference type="CDD" id="cd02181">
    <property type="entry name" value="GH16_fungal_Lam16A_glucanase"/>
    <property type="match status" value="1"/>
</dbReference>
<dbReference type="PROSITE" id="PS51762">
    <property type="entry name" value="GH16_2"/>
    <property type="match status" value="1"/>
</dbReference>
<protein>
    <submittedName>
        <fullName evidence="2">Endo-1,3(4)-beta-glucanase</fullName>
    </submittedName>
</protein>
<dbReference type="OrthoDB" id="32505at2759"/>
<dbReference type="Gene3D" id="2.60.120.200">
    <property type="match status" value="1"/>
</dbReference>
<dbReference type="EMBL" id="MDYQ01000276">
    <property type="protein sequence ID" value="PRP77180.1"/>
    <property type="molecule type" value="Genomic_DNA"/>
</dbReference>
<dbReference type="STRING" id="1890364.A0A2P6MZQ4"/>
<comment type="caution">
    <text evidence="2">The sequence shown here is derived from an EMBL/GenBank/DDBJ whole genome shotgun (WGS) entry which is preliminary data.</text>
</comment>